<proteinExistence type="predicted"/>
<dbReference type="PANTHER" id="PTHR24148">
    <property type="entry name" value="ANKYRIN REPEAT DOMAIN-CONTAINING PROTEIN 39 HOMOLOG-RELATED"/>
    <property type="match status" value="1"/>
</dbReference>
<evidence type="ECO:0000313" key="2">
    <source>
        <dbReference type="EMBL" id="KID65904.1"/>
    </source>
</evidence>
<dbReference type="InterPro" id="IPR052895">
    <property type="entry name" value="HetReg/Transcr_Mod"/>
</dbReference>
<comment type="caution">
    <text evidence="2">The sequence shown here is derived from an EMBL/GenBank/DDBJ whole genome shotgun (WGS) entry which is preliminary data.</text>
</comment>
<dbReference type="Proteomes" id="UP000031186">
    <property type="component" value="Unassembled WGS sequence"/>
</dbReference>
<keyword evidence="3" id="KW-1185">Reference proteome</keyword>
<dbReference type="InterPro" id="IPR010730">
    <property type="entry name" value="HET"/>
</dbReference>
<accession>A0A0B4GC66</accession>
<dbReference type="HOGENOM" id="CLU_004184_9_2_1"/>
<feature type="domain" description="Heterokaryon incompatibility" evidence="1">
    <location>
        <begin position="50"/>
        <end position="193"/>
    </location>
</feature>
<dbReference type="Gene3D" id="1.20.5.340">
    <property type="match status" value="1"/>
</dbReference>
<dbReference type="PANTHER" id="PTHR24148:SF78">
    <property type="entry name" value="HETEROKARYON INCOMPATIBILITY DOMAIN-CONTAINING PROTEIN"/>
    <property type="match status" value="1"/>
</dbReference>
<gene>
    <name evidence="2" type="ORF">MAN_05563</name>
</gene>
<dbReference type="VEuPathDB" id="FungiDB:MAN_05563"/>
<organism evidence="2 3">
    <name type="scientific">Metarhizium anisopliae (strain ARSEF 549)</name>
    <dbReference type="NCBI Taxonomy" id="3151832"/>
    <lineage>
        <taxon>Eukaryota</taxon>
        <taxon>Fungi</taxon>
        <taxon>Dikarya</taxon>
        <taxon>Ascomycota</taxon>
        <taxon>Pezizomycotina</taxon>
        <taxon>Sordariomycetes</taxon>
        <taxon>Hypocreomycetidae</taxon>
        <taxon>Hypocreales</taxon>
        <taxon>Clavicipitaceae</taxon>
        <taxon>Metarhizium</taxon>
    </lineage>
</organism>
<reference evidence="2 3" key="1">
    <citation type="journal article" date="2014" name="Proc. Natl. Acad. Sci. U.S.A.">
        <title>Trajectory and genomic determinants of fungal-pathogen speciation and host adaptation.</title>
        <authorList>
            <person name="Hu X."/>
            <person name="Xiao G."/>
            <person name="Zheng P."/>
            <person name="Shang Y."/>
            <person name="Su Y."/>
            <person name="Zhang X."/>
            <person name="Liu X."/>
            <person name="Zhan S."/>
            <person name="St Leger R.J."/>
            <person name="Wang C."/>
        </authorList>
    </citation>
    <scope>NUCLEOTIDE SEQUENCE [LARGE SCALE GENOMIC DNA]</scope>
    <source>
        <strain evidence="2 3">ARSEF 549</strain>
    </source>
</reference>
<dbReference type="EMBL" id="AZNF01000006">
    <property type="protein sequence ID" value="KID65904.1"/>
    <property type="molecule type" value="Genomic_DNA"/>
</dbReference>
<dbReference type="InterPro" id="IPR055530">
    <property type="entry name" value="DUF7104"/>
</dbReference>
<feature type="non-terminal residue" evidence="2">
    <location>
        <position position="1"/>
    </location>
</feature>
<evidence type="ECO:0000259" key="1">
    <source>
        <dbReference type="Pfam" id="PF06985"/>
    </source>
</evidence>
<dbReference type="Pfam" id="PF06985">
    <property type="entry name" value="HET"/>
    <property type="match status" value="1"/>
</dbReference>
<protein>
    <submittedName>
        <fullName evidence="2">HET domain protein</fullName>
    </submittedName>
</protein>
<name>A0A0B4GC66_METAF</name>
<dbReference type="Pfam" id="PF23397">
    <property type="entry name" value="DUF7104"/>
    <property type="match status" value="6"/>
</dbReference>
<dbReference type="AlphaFoldDB" id="A0A0B4GC66"/>
<sequence>MSACTYRYAALAAGSIRLLQLQPHTDEQSRIQIQIFEYSLLNSAKGTHLYEALSYVWGSAERTEYISTADGDLCITKNLHEALSGLRDHAIPRIIWADAVCINQDDADERGRQVQLMAEIYARATRVIVWLEHPPINDGAIEMETSSVVYRAFQDLGNAASGPIEPSNIEVDHAAIRRVLQASWFERIWILQEVAAARHVLIMCQNCVVDGDAFCAGLDALSRTLENAVVQNRLLSAVYLIKSAGLRSKQLPSFSNHFSLDICTLAELVDMYHDRKATDIRDKVYALLGMSNDKPDDLLPDYKISWNILFRRLIQYLIGNQAVIETWDNKETVVLKGKGYVLGKVLSLPTARLWDTDQDMDVELYLGNGPFNLPYWRRWTLRVSAKAVQEGDIICLLEGSSKPTIVRIREDYCAIIAIAVSPRIAEPTRGESLDWPRCLKRIKAFPHTLLLIWDWEVSWEAGRCVDDYRDFLCSRIIPRLETETGEYAAKANRLHDVGKLLGCAKRFGDAVKTFRKAVEMYEMARGGVVSLPTLDVASEAEGSPQAQAEQWLIMASIWGQKGDFTTEYGFSRIARSIGHSMMRLFLDRYGDEIAITEKAVEAAAQNEAGAEVMELLFDRYRDAIVVTEKALKAAVGNDAGTGVLDLFLDRRRDQIAVTEEVMEAAARNRRHGGQVMRLLLEQFGDGIIITENIFKEAIRNVWTGREVLRLLIHRPRDKVPLTERILVLAAGDELWGKDVMGFFLAHHVDQMCVSEKVVEAAAGNLETTTRNAITPPFTGNSQALYADVLRTPPDSPKSTDVPTSPHVSRALFCTIDVSRVPVEESNQATPGVIRTAVENEVHVEKESPAWRCRAVTRDVKAPHRIGIVCRDEEEHRMIKGITERKLPQGVRVLRDEYYLIKVDGVSRFVVLDVGGKELPGLGETLSSENATEVIKTV</sequence>
<evidence type="ECO:0000313" key="3">
    <source>
        <dbReference type="Proteomes" id="UP000031186"/>
    </source>
</evidence>